<dbReference type="EMBL" id="CAKOGL010000001">
    <property type="protein sequence ID" value="CAH2083666.1"/>
    <property type="molecule type" value="Genomic_DNA"/>
</dbReference>
<dbReference type="InterPro" id="IPR035979">
    <property type="entry name" value="RBD_domain_sf"/>
</dbReference>
<feature type="domain" description="RRM" evidence="3">
    <location>
        <begin position="29"/>
        <end position="101"/>
    </location>
</feature>
<dbReference type="Proteomes" id="UP001153954">
    <property type="component" value="Unassembled WGS sequence"/>
</dbReference>
<evidence type="ECO:0000313" key="5">
    <source>
        <dbReference type="Proteomes" id="UP001153954"/>
    </source>
</evidence>
<dbReference type="InterPro" id="IPR012677">
    <property type="entry name" value="Nucleotide-bd_a/b_plait_sf"/>
</dbReference>
<comment type="caution">
    <text evidence="4">The sequence shown here is derived from an EMBL/GenBank/DDBJ whole genome shotgun (WGS) entry which is preliminary data.</text>
</comment>
<accession>A0AAU9TA21</accession>
<dbReference type="Pfam" id="PF16012">
    <property type="entry name" value="DUF4780"/>
    <property type="match status" value="3"/>
</dbReference>
<dbReference type="SUPFAM" id="SSF54928">
    <property type="entry name" value="RNA-binding domain, RBD"/>
    <property type="match status" value="1"/>
</dbReference>
<evidence type="ECO:0000256" key="1">
    <source>
        <dbReference type="ARBA" id="ARBA00022884"/>
    </source>
</evidence>
<dbReference type="Pfam" id="PF00076">
    <property type="entry name" value="RRM_1"/>
    <property type="match status" value="1"/>
</dbReference>
<dbReference type="GO" id="GO:0003723">
    <property type="term" value="F:RNA binding"/>
    <property type="evidence" value="ECO:0007669"/>
    <property type="project" value="UniProtKB-UniRule"/>
</dbReference>
<dbReference type="AlphaFoldDB" id="A0AAU9TA21"/>
<keyword evidence="5" id="KW-1185">Reference proteome</keyword>
<dbReference type="SMART" id="SM00360">
    <property type="entry name" value="RRM"/>
    <property type="match status" value="1"/>
</dbReference>
<dbReference type="InterPro" id="IPR031961">
    <property type="entry name" value="DUF4780"/>
</dbReference>
<evidence type="ECO:0000259" key="3">
    <source>
        <dbReference type="PROSITE" id="PS50102"/>
    </source>
</evidence>
<sequence>MYQRRNHKRSLDSEQQFHDDDLNDELDHCKLYVKNISKALNQDGLKSLFSKYGNCIKVFLSNDPTKRYALVTYETPSEAKLAMMNLHRTEPFQFQINIADKRAPTCSCEQYPWNEPSDSSTPSTCVLCCKDRDKDKTDKSKDFDRCDVATSRSVDFMKSDYCSKSEVSKSIGRKSGYTNKSENSDVSLESSIKFDKDCDSKAGPDETDRLTKLRFVDYMNIVDDNLKIVIALSGYPTSEMQLRQMQIFQRSLNDIKDMQTKEGLLKSTPMFFDYYLNKGAIMCICKNKDTRDWLVKILPGLQERMKDELVLLRAKVRRLYLGVIKTHKSYWPTSAQDMFKLLQYFNPTLKTNLWKIYSRRVIDDVEVTHFSIDRVSREIIRGASFKNVINFDEIDFELGDTIEMYCDYYLTNGDENCSSIASRIRLLQELKSNDTTSRNESENQVENYKKLKDFNNYADENTSKNTFDYLETTEFKNNTDLEKVLDVTVTQHSTDNQNTSENRTDNYRCRNRKDSENELIDASTSTFEISEKTESELEMRNSNLNINSSRGIAYHRRTNYLHVEDELKTAIVLEGYPNNKLDGVAIKRLKQLFKDCLHKDVKLRRFRDRIIPKFHDVYLSNGAVIYICDTLETKEYLLELLPRFINLTGLKLTFKDIKNLVRYTRVIMKLPQELSSVESHDILHALNLKYPKLNADCFKYYSNVAGKRKREFGVDPNSLEIIKNPNFEPIYKGQMLSFRIINRQQKRDKENTIEDAGNESKRTNKLEDLLRIMYCPIDSDILNISLTQIRASHYSDLIEDDLKLYIGPFDYPQTRLNENDFHTIKKTLEFFILDTYDECFESVPKFHDVYLFDGVIFVICQNTSSRNWVEENIANINSKIKINLKVTEFRGAVGIISMVTRTNKDADELVAILQKQNPRLRTKFWRKINTIRTSMQLEVIVQIDKLSALVIKDKDFNGKVEGCDVEFNLGHLESLLKPKMSLRELIKARTENKLNRSSDVPKNMLTEVNSNVKDVTNITQDKFNLRFNDKENVDSPRSIISNIRVRDSDVLIYTDTEKNSDSSVISTQNDEQEYCRIILKVPTSIQSLCVHGLEFILALLKKNNPGLNTVLWKDKRRSKSNPGKFYFLIDKQSATFIKKQNFNPTVLGDKLDIRILDSHNFNFLDY</sequence>
<dbReference type="PROSITE" id="PS50102">
    <property type="entry name" value="RRM"/>
    <property type="match status" value="1"/>
</dbReference>
<protein>
    <recommendedName>
        <fullName evidence="3">RRM domain-containing protein</fullName>
    </recommendedName>
</protein>
<dbReference type="Gene3D" id="3.30.70.330">
    <property type="match status" value="1"/>
</dbReference>
<gene>
    <name evidence="4" type="ORF">EEDITHA_LOCUS313</name>
</gene>
<name>A0AAU9TA21_EUPED</name>
<organism evidence="4 5">
    <name type="scientific">Euphydryas editha</name>
    <name type="common">Edith's checkerspot</name>
    <dbReference type="NCBI Taxonomy" id="104508"/>
    <lineage>
        <taxon>Eukaryota</taxon>
        <taxon>Metazoa</taxon>
        <taxon>Ecdysozoa</taxon>
        <taxon>Arthropoda</taxon>
        <taxon>Hexapoda</taxon>
        <taxon>Insecta</taxon>
        <taxon>Pterygota</taxon>
        <taxon>Neoptera</taxon>
        <taxon>Endopterygota</taxon>
        <taxon>Lepidoptera</taxon>
        <taxon>Glossata</taxon>
        <taxon>Ditrysia</taxon>
        <taxon>Papilionoidea</taxon>
        <taxon>Nymphalidae</taxon>
        <taxon>Nymphalinae</taxon>
        <taxon>Euphydryas</taxon>
    </lineage>
</organism>
<reference evidence="4" key="1">
    <citation type="submission" date="2022-03" db="EMBL/GenBank/DDBJ databases">
        <authorList>
            <person name="Tunstrom K."/>
        </authorList>
    </citation>
    <scope>NUCLEOTIDE SEQUENCE</scope>
</reference>
<keyword evidence="1 2" id="KW-0694">RNA-binding</keyword>
<proteinExistence type="predicted"/>
<dbReference type="CDD" id="cd00590">
    <property type="entry name" value="RRM_SF"/>
    <property type="match status" value="1"/>
</dbReference>
<evidence type="ECO:0000313" key="4">
    <source>
        <dbReference type="EMBL" id="CAH2083666.1"/>
    </source>
</evidence>
<dbReference type="InterPro" id="IPR000504">
    <property type="entry name" value="RRM_dom"/>
</dbReference>
<evidence type="ECO:0000256" key="2">
    <source>
        <dbReference type="PROSITE-ProRule" id="PRU00176"/>
    </source>
</evidence>